<accession>H1LDV8</accession>
<protein>
    <submittedName>
        <fullName evidence="1">Uncharacterized protein</fullName>
    </submittedName>
</protein>
<dbReference type="HOGENOM" id="CLU_3291525_0_0_9"/>
<evidence type="ECO:0000313" key="1">
    <source>
        <dbReference type="EMBL" id="EHO53002.1"/>
    </source>
</evidence>
<proteinExistence type="predicted"/>
<dbReference type="AlphaFoldDB" id="H1LDV8"/>
<comment type="caution">
    <text evidence="1">The sequence shown here is derived from an EMBL/GenBank/DDBJ whole genome shotgun (WGS) entry which is preliminary data.</text>
</comment>
<evidence type="ECO:0000313" key="2">
    <source>
        <dbReference type="Proteomes" id="UP000005025"/>
    </source>
</evidence>
<name>H1LDV8_9LACO</name>
<organism evidence="1 2">
    <name type="scientific">Lentilactobacillus kisonensis F0435</name>
    <dbReference type="NCBI Taxonomy" id="797516"/>
    <lineage>
        <taxon>Bacteria</taxon>
        <taxon>Bacillati</taxon>
        <taxon>Bacillota</taxon>
        <taxon>Bacilli</taxon>
        <taxon>Lactobacillales</taxon>
        <taxon>Lactobacillaceae</taxon>
        <taxon>Lentilactobacillus</taxon>
    </lineage>
</organism>
<dbReference type="Proteomes" id="UP000005025">
    <property type="component" value="Unassembled WGS sequence"/>
</dbReference>
<gene>
    <name evidence="1" type="ORF">HMPREF9104_00783</name>
</gene>
<reference evidence="1 2" key="1">
    <citation type="submission" date="2011-09" db="EMBL/GenBank/DDBJ databases">
        <authorList>
            <person name="Weinstock G."/>
            <person name="Sodergren E."/>
            <person name="Clifton S."/>
            <person name="Fulton L."/>
            <person name="Fulton B."/>
            <person name="Courtney L."/>
            <person name="Fronick C."/>
            <person name="Harrison M."/>
            <person name="Strong C."/>
            <person name="Farmer C."/>
            <person name="Delahaunty K."/>
            <person name="Markovic C."/>
            <person name="Hall O."/>
            <person name="Minx P."/>
            <person name="Tomlinson C."/>
            <person name="Mitreva M."/>
            <person name="Hou S."/>
            <person name="Chen J."/>
            <person name="Wollam A."/>
            <person name="Pepin K.H."/>
            <person name="Johnson M."/>
            <person name="Bhonagiri V."/>
            <person name="Zhang X."/>
            <person name="Suruliraj S."/>
            <person name="Warren W."/>
            <person name="Chinwalla A."/>
            <person name="Mardis E.R."/>
            <person name="Wilson R.K."/>
        </authorList>
    </citation>
    <scope>NUCLEOTIDE SEQUENCE [LARGE SCALE GENOMIC DNA]</scope>
    <source>
        <strain evidence="1 2">F0435</strain>
    </source>
</reference>
<dbReference type="STRING" id="797516.HMPREF9104_00783"/>
<dbReference type="EMBL" id="AGRJ01000077">
    <property type="protein sequence ID" value="EHO53002.1"/>
    <property type="molecule type" value="Genomic_DNA"/>
</dbReference>
<sequence>MCRHPSKPLSQMMHRQVEALFRSLVLGQLRQAEACLRSLV</sequence>